<name>A0A2H0YTX9_9BACT</name>
<gene>
    <name evidence="2" type="ORF">COT25_04450</name>
</gene>
<dbReference type="AlphaFoldDB" id="A0A2H0YTX9"/>
<dbReference type="EMBL" id="PEXV01000141">
    <property type="protein sequence ID" value="PIS41202.1"/>
    <property type="molecule type" value="Genomic_DNA"/>
</dbReference>
<dbReference type="Gene3D" id="3.90.70.10">
    <property type="entry name" value="Cysteine proteinases"/>
    <property type="match status" value="1"/>
</dbReference>
<comment type="caution">
    <text evidence="2">The sequence shown here is derived from an EMBL/GenBank/DDBJ whole genome shotgun (WGS) entry which is preliminary data.</text>
</comment>
<dbReference type="Proteomes" id="UP000228711">
    <property type="component" value="Unassembled WGS sequence"/>
</dbReference>
<dbReference type="Pfam" id="PF13529">
    <property type="entry name" value="Peptidase_C39_2"/>
    <property type="match status" value="1"/>
</dbReference>
<evidence type="ECO:0000313" key="2">
    <source>
        <dbReference type="EMBL" id="PIS41202.1"/>
    </source>
</evidence>
<proteinExistence type="predicted"/>
<sequence>MDMKNSVRIKKSTSWITLAVLCLGVAALLLFGARDVLRDVYHEIHTSKQVASDPLPKPVDYNDIVNSTNQDDFSDTNVNTGEELTNTSAEGTTKEHINGNGAIPEEFLLNVPFTSQAPNANWDQPYQDACEEASVLTVDFYYKEKKFTPAVADEEILKFVEFEKTYLGFYESTTAAEIARVIRAYLEYTHVDVIDNPTSNQIKAFVAAGHPVIVPAQGQQLGNPNFTAPGPVYHMFVVRGYTADQFITNDVGTRNGENYRYDIPVVMSAMHDWNGGDVDNGAKRIIVIYPDK</sequence>
<evidence type="ECO:0000259" key="1">
    <source>
        <dbReference type="Pfam" id="PF13529"/>
    </source>
</evidence>
<feature type="domain" description="Peptidase C39-like" evidence="1">
    <location>
        <begin position="109"/>
        <end position="250"/>
    </location>
</feature>
<evidence type="ECO:0000313" key="3">
    <source>
        <dbReference type="Proteomes" id="UP000228711"/>
    </source>
</evidence>
<dbReference type="InterPro" id="IPR039564">
    <property type="entry name" value="Peptidase_C39-like"/>
</dbReference>
<protein>
    <recommendedName>
        <fullName evidence="1">Peptidase C39-like domain-containing protein</fullName>
    </recommendedName>
</protein>
<accession>A0A2H0YTX9</accession>
<organism evidence="2 3">
    <name type="scientific">Candidatus Kerfeldbacteria bacterium CG08_land_8_20_14_0_20_42_7</name>
    <dbReference type="NCBI Taxonomy" id="2014245"/>
    <lineage>
        <taxon>Bacteria</taxon>
        <taxon>Candidatus Kerfeldiibacteriota</taxon>
    </lineage>
</organism>
<reference evidence="3" key="1">
    <citation type="submission" date="2017-09" db="EMBL/GenBank/DDBJ databases">
        <title>Depth-based differentiation of microbial function through sediment-hosted aquifers and enrichment of novel symbionts in the deep terrestrial subsurface.</title>
        <authorList>
            <person name="Probst A.J."/>
            <person name="Ladd B."/>
            <person name="Jarett J.K."/>
            <person name="Geller-Mcgrath D.E."/>
            <person name="Sieber C.M.K."/>
            <person name="Emerson J.B."/>
            <person name="Anantharaman K."/>
            <person name="Thomas B.C."/>
            <person name="Malmstrom R."/>
            <person name="Stieglmeier M."/>
            <person name="Klingl A."/>
            <person name="Woyke T."/>
            <person name="Ryan C.M."/>
            <person name="Banfield J.F."/>
        </authorList>
    </citation>
    <scope>NUCLEOTIDE SEQUENCE [LARGE SCALE GENOMIC DNA]</scope>
</reference>